<keyword evidence="8" id="KW-1185">Reference proteome</keyword>
<dbReference type="InterPro" id="IPR002645">
    <property type="entry name" value="STAS_dom"/>
</dbReference>
<accession>A0A401FW98</accession>
<evidence type="ECO:0000256" key="2">
    <source>
        <dbReference type="ARBA" id="ARBA00022692"/>
    </source>
</evidence>
<feature type="transmembrane region" description="Helical" evidence="5">
    <location>
        <begin position="136"/>
        <end position="158"/>
    </location>
</feature>
<comment type="subcellular location">
    <subcellularLocation>
        <location evidence="1">Membrane</location>
        <topology evidence="1">Multi-pass membrane protein</topology>
    </subcellularLocation>
</comment>
<evidence type="ECO:0000256" key="5">
    <source>
        <dbReference type="SAM" id="Phobius"/>
    </source>
</evidence>
<evidence type="ECO:0000313" key="7">
    <source>
        <dbReference type="EMBL" id="GBC61245.1"/>
    </source>
</evidence>
<evidence type="ECO:0000313" key="8">
    <source>
        <dbReference type="Proteomes" id="UP000288096"/>
    </source>
</evidence>
<comment type="caution">
    <text evidence="7">The sequence shown here is derived from an EMBL/GenBank/DDBJ whole genome shotgun (WGS) entry which is preliminary data.</text>
</comment>
<feature type="transmembrane region" description="Helical" evidence="5">
    <location>
        <begin position="382"/>
        <end position="401"/>
    </location>
</feature>
<evidence type="ECO:0000256" key="1">
    <source>
        <dbReference type="ARBA" id="ARBA00004141"/>
    </source>
</evidence>
<dbReference type="AlphaFoldDB" id="A0A401FW98"/>
<evidence type="ECO:0000256" key="3">
    <source>
        <dbReference type="ARBA" id="ARBA00022989"/>
    </source>
</evidence>
<feature type="domain" description="STAS" evidence="6">
    <location>
        <begin position="567"/>
        <end position="681"/>
    </location>
</feature>
<keyword evidence="3 5" id="KW-1133">Transmembrane helix</keyword>
<feature type="transmembrane region" description="Helical" evidence="5">
    <location>
        <begin position="482"/>
        <end position="501"/>
    </location>
</feature>
<reference evidence="8" key="1">
    <citation type="submission" date="2017-11" db="EMBL/GenBank/DDBJ databases">
        <authorList>
            <person name="Watanabe M."/>
            <person name="Kojima H."/>
        </authorList>
    </citation>
    <scope>NUCLEOTIDE SEQUENCE [LARGE SCALE GENOMIC DNA]</scope>
    <source>
        <strain evidence="8">Tokyo 01</strain>
    </source>
</reference>
<dbReference type="EMBL" id="BEXT01000001">
    <property type="protein sequence ID" value="GBC61245.1"/>
    <property type="molecule type" value="Genomic_DNA"/>
</dbReference>
<gene>
    <name evidence="7" type="ORF">DENIS_2205</name>
</gene>
<dbReference type="Proteomes" id="UP000288096">
    <property type="component" value="Unassembled WGS sequence"/>
</dbReference>
<dbReference type="RefSeq" id="WP_124328554.1">
    <property type="nucleotide sequence ID" value="NZ_BEXT01000001.1"/>
</dbReference>
<dbReference type="PANTHER" id="PTHR11814">
    <property type="entry name" value="SULFATE TRANSPORTER"/>
    <property type="match status" value="1"/>
</dbReference>
<evidence type="ECO:0000256" key="4">
    <source>
        <dbReference type="ARBA" id="ARBA00023136"/>
    </source>
</evidence>
<dbReference type="GO" id="GO:0055085">
    <property type="term" value="P:transmembrane transport"/>
    <property type="evidence" value="ECO:0007669"/>
    <property type="project" value="InterPro"/>
</dbReference>
<organism evidence="7 8">
    <name type="scientific">Desulfonema ishimotonii</name>
    <dbReference type="NCBI Taxonomy" id="45657"/>
    <lineage>
        <taxon>Bacteria</taxon>
        <taxon>Pseudomonadati</taxon>
        <taxon>Thermodesulfobacteriota</taxon>
        <taxon>Desulfobacteria</taxon>
        <taxon>Desulfobacterales</taxon>
        <taxon>Desulfococcaceae</taxon>
        <taxon>Desulfonema</taxon>
    </lineage>
</organism>
<proteinExistence type="predicted"/>
<feature type="transmembrane region" description="Helical" evidence="5">
    <location>
        <begin position="178"/>
        <end position="197"/>
    </location>
</feature>
<keyword evidence="2 5" id="KW-0812">Transmembrane</keyword>
<dbReference type="Gene3D" id="3.30.750.24">
    <property type="entry name" value="STAS domain"/>
    <property type="match status" value="1"/>
</dbReference>
<dbReference type="GO" id="GO:0016020">
    <property type="term" value="C:membrane"/>
    <property type="evidence" value="ECO:0007669"/>
    <property type="project" value="UniProtKB-SubCell"/>
</dbReference>
<feature type="transmembrane region" description="Helical" evidence="5">
    <location>
        <begin position="204"/>
        <end position="222"/>
    </location>
</feature>
<feature type="transmembrane region" description="Helical" evidence="5">
    <location>
        <begin position="508"/>
        <end position="525"/>
    </location>
</feature>
<protein>
    <submittedName>
        <fullName evidence="7">SulP family inorganic anion transporter</fullName>
    </submittedName>
</protein>
<reference evidence="8" key="2">
    <citation type="submission" date="2019-01" db="EMBL/GenBank/DDBJ databases">
        <title>Genome sequence of Desulfonema ishimotonii strain Tokyo 01.</title>
        <authorList>
            <person name="Fukui M."/>
        </authorList>
    </citation>
    <scope>NUCLEOTIDE SEQUENCE [LARGE SCALE GENOMIC DNA]</scope>
    <source>
        <strain evidence="8">Tokyo 01</strain>
    </source>
</reference>
<dbReference type="InterPro" id="IPR036513">
    <property type="entry name" value="STAS_dom_sf"/>
</dbReference>
<dbReference type="InterPro" id="IPR011547">
    <property type="entry name" value="SLC26A/SulP_dom"/>
</dbReference>
<keyword evidence="4 5" id="KW-0472">Membrane</keyword>
<dbReference type="PROSITE" id="PS50801">
    <property type="entry name" value="STAS"/>
    <property type="match status" value="1"/>
</dbReference>
<evidence type="ECO:0000259" key="6">
    <source>
        <dbReference type="PROSITE" id="PS50801"/>
    </source>
</evidence>
<dbReference type="Pfam" id="PF01740">
    <property type="entry name" value="STAS"/>
    <property type="match status" value="1"/>
</dbReference>
<name>A0A401FW98_9BACT</name>
<dbReference type="CDD" id="cd07042">
    <property type="entry name" value="STAS_SulP_like_sulfate_transporter"/>
    <property type="match status" value="1"/>
</dbReference>
<feature type="transmembrane region" description="Helical" evidence="5">
    <location>
        <begin position="451"/>
        <end position="476"/>
    </location>
</feature>
<dbReference type="OrthoDB" id="9769739at2"/>
<feature type="transmembrane region" description="Helical" evidence="5">
    <location>
        <begin position="20"/>
        <end position="41"/>
    </location>
</feature>
<sequence length="706" mass="76673">MITKFFPFLKWFENYNLDNLRVDAISGLTVALVLIPQSMAYAQLAGLPPYYGLYASFLPPMIAALFGSSLQLATGPVAVVSLMTSASLEPLAIAGSEGYIAYAILLALIVGFFQLSLGLLRLGLVVNLLSHPVVNGFTNAAAIIIASSQLSKLFGVYVDKAEHHYETIWRVCEAAVHYTHWPTLFMGAAAFIIMFVLKKISPKIPNVLVAVVLTTLVSWGVGFKHDQTVDISAIESPDAIRLITEFSSAVSEIPNLATQRQTINMAIEKAHENNDGLAALDAEHDLSVVALKMDRLKQQAHIYRTRLRDLRLHGEEQPDGTLKFYPEKSGDSGRVWRIKVGNAPIRTDAVLITGGGAVVGTVPKGVPALAAPKIDMKVILQLLPYAAIISLLGFMEAISIAKAMAAKTGQRLDPNQELIGQGLANIMGAMTRSYPTSGSFSRSAVNLQAGAVSGLSSVFTSLAVVIVLLFFTPLLYHLPQSVLAAVIMMAVIGLINVSGFVHAWHAQPYDGIISVISFICTLAFAPHLDKGIMVGVVLSLLVYLYKSMRPTISSLARHEDNALRDAMTHELMECEYIDLIRFEGPLFFANASYLEDKINERILAKKNLRHIIIAANGINDIDASGEETLSLVIDRVRSAGIDISFSGVNESVMTVFKRTHLLEKIGQNHVFSTMESAICGIHAQAHHNAEEKECPLTTTCRLVKTA</sequence>
<feature type="transmembrane region" description="Helical" evidence="5">
    <location>
        <begin position="99"/>
        <end position="124"/>
    </location>
</feature>
<dbReference type="SUPFAM" id="SSF52091">
    <property type="entry name" value="SpoIIaa-like"/>
    <property type="match status" value="1"/>
</dbReference>
<feature type="transmembrane region" description="Helical" evidence="5">
    <location>
        <begin position="53"/>
        <end position="79"/>
    </location>
</feature>
<dbReference type="InterPro" id="IPR001902">
    <property type="entry name" value="SLC26A/SulP_fam"/>
</dbReference>
<dbReference type="Pfam" id="PF00916">
    <property type="entry name" value="Sulfate_transp"/>
    <property type="match status" value="2"/>
</dbReference>